<feature type="signal peptide" evidence="1">
    <location>
        <begin position="1"/>
        <end position="21"/>
    </location>
</feature>
<keyword evidence="1" id="KW-0732">Signal</keyword>
<dbReference type="InterPro" id="IPR021556">
    <property type="entry name" value="DUF2950"/>
</dbReference>
<comment type="caution">
    <text evidence="2">The sequence shown here is derived from an EMBL/GenBank/DDBJ whole genome shotgun (WGS) entry which is preliminary data.</text>
</comment>
<sequence>MIRRLFLLSIALLLAAEPARADAPDLPHGFRSAEAGFIALAAAVRQNDLHALRRMLGDEGVGLIRASDPTESRTARQRFTAAYSARHEIVLLPPGRAELLIGEDRFPFAIPMVRLGGSWRFDVPAGADALAVQRIGRNELDTIETLRLIVAAQIEYAAGPGRAGGMVAYADRFFSRPGRHDGLYWPSRPGQADSPLGPFLAAAGMTDAPERDDRPIPFNGYVYRILTAQGPVAPGGALDYRIGGRLIGGFAVLAIPVEYGESGIKSFLVNHNGIVWEQDLGSDTAQVAAAILRYNPGPGWSRVAD</sequence>
<gene>
    <name evidence="2" type="ORF">ACFOD4_19085</name>
</gene>
<feature type="chain" id="PRO_5046791191" evidence="1">
    <location>
        <begin position="22"/>
        <end position="305"/>
    </location>
</feature>
<reference evidence="3" key="1">
    <citation type="journal article" date="2019" name="Int. J. Syst. Evol. Microbiol.">
        <title>The Global Catalogue of Microorganisms (GCM) 10K type strain sequencing project: providing services to taxonomists for standard genome sequencing and annotation.</title>
        <authorList>
            <consortium name="The Broad Institute Genomics Platform"/>
            <consortium name="The Broad Institute Genome Sequencing Center for Infectious Disease"/>
            <person name="Wu L."/>
            <person name="Ma J."/>
        </authorList>
    </citation>
    <scope>NUCLEOTIDE SEQUENCE [LARGE SCALE GENOMIC DNA]</scope>
    <source>
        <strain evidence="3">KCTC 52094</strain>
    </source>
</reference>
<dbReference type="RefSeq" id="WP_379599015.1">
    <property type="nucleotide sequence ID" value="NZ_JBHRTN010000020.1"/>
</dbReference>
<evidence type="ECO:0000313" key="3">
    <source>
        <dbReference type="Proteomes" id="UP001595593"/>
    </source>
</evidence>
<evidence type="ECO:0000313" key="2">
    <source>
        <dbReference type="EMBL" id="MFC3127177.1"/>
    </source>
</evidence>
<proteinExistence type="predicted"/>
<keyword evidence="3" id="KW-1185">Reference proteome</keyword>
<evidence type="ECO:0000256" key="1">
    <source>
        <dbReference type="SAM" id="SignalP"/>
    </source>
</evidence>
<name>A0ABV7G842_9PROT</name>
<organism evidence="2 3">
    <name type="scientific">Teichococcus globiformis</name>
    <dbReference type="NCBI Taxonomy" id="2307229"/>
    <lineage>
        <taxon>Bacteria</taxon>
        <taxon>Pseudomonadati</taxon>
        <taxon>Pseudomonadota</taxon>
        <taxon>Alphaproteobacteria</taxon>
        <taxon>Acetobacterales</taxon>
        <taxon>Roseomonadaceae</taxon>
        <taxon>Roseomonas</taxon>
    </lineage>
</organism>
<accession>A0ABV7G842</accession>
<protein>
    <submittedName>
        <fullName evidence="2">DUF2950 family protein</fullName>
    </submittedName>
</protein>
<dbReference type="Proteomes" id="UP001595593">
    <property type="component" value="Unassembled WGS sequence"/>
</dbReference>
<dbReference type="EMBL" id="JBHRTN010000020">
    <property type="protein sequence ID" value="MFC3127177.1"/>
    <property type="molecule type" value="Genomic_DNA"/>
</dbReference>
<dbReference type="Pfam" id="PF11453">
    <property type="entry name" value="DUF2950"/>
    <property type="match status" value="1"/>
</dbReference>